<dbReference type="InterPro" id="IPR009051">
    <property type="entry name" value="Helical_ferredxn"/>
</dbReference>
<keyword evidence="1 6" id="KW-0004">4Fe-4S</keyword>
<dbReference type="Pfam" id="PF02754">
    <property type="entry name" value="CCG"/>
    <property type="match status" value="2"/>
</dbReference>
<dbReference type="PROSITE" id="PS51379">
    <property type="entry name" value="4FE4S_FER_2"/>
    <property type="match status" value="1"/>
</dbReference>
<dbReference type="InterPro" id="IPR012257">
    <property type="entry name" value="Glc_ox_4Fe-4S"/>
</dbReference>
<dbReference type="EC" id="1.1.99.14" evidence="6"/>
<evidence type="ECO:0000259" key="7">
    <source>
        <dbReference type="PROSITE" id="PS51379"/>
    </source>
</evidence>
<dbReference type="PROSITE" id="PS00198">
    <property type="entry name" value="4FE4S_FER_1"/>
    <property type="match status" value="2"/>
</dbReference>
<proteinExistence type="predicted"/>
<comment type="catalytic activity">
    <reaction evidence="6">
        <text>glycolate + A = glyoxylate + AH2</text>
        <dbReference type="Rhea" id="RHEA:21264"/>
        <dbReference type="ChEBI" id="CHEBI:13193"/>
        <dbReference type="ChEBI" id="CHEBI:17499"/>
        <dbReference type="ChEBI" id="CHEBI:29805"/>
        <dbReference type="ChEBI" id="CHEBI:36655"/>
        <dbReference type="EC" id="1.1.99.14"/>
    </reaction>
</comment>
<name>A0A831RU81_9GAMM</name>
<dbReference type="InterPro" id="IPR017900">
    <property type="entry name" value="4Fe4S_Fe_S_CS"/>
</dbReference>
<reference evidence="8" key="1">
    <citation type="journal article" date="2020" name="mSystems">
        <title>Genome- and Community-Level Interaction Insights into Carbon Utilization and Element Cycling Functions of Hydrothermarchaeota in Hydrothermal Sediment.</title>
        <authorList>
            <person name="Zhou Z."/>
            <person name="Liu Y."/>
            <person name="Xu W."/>
            <person name="Pan J."/>
            <person name="Luo Z.H."/>
            <person name="Li M."/>
        </authorList>
    </citation>
    <scope>NUCLEOTIDE SEQUENCE [LARGE SCALE GENOMIC DNA]</scope>
    <source>
        <strain evidence="8">HyVt-458</strain>
    </source>
</reference>
<comment type="caution">
    <text evidence="8">The sequence shown here is derived from an EMBL/GenBank/DDBJ whole genome shotgun (WGS) entry which is preliminary data.</text>
</comment>
<organism evidence="8">
    <name type="scientific">Thiolapillus brandeum</name>
    <dbReference type="NCBI Taxonomy" id="1076588"/>
    <lineage>
        <taxon>Bacteria</taxon>
        <taxon>Pseudomonadati</taxon>
        <taxon>Pseudomonadota</taxon>
        <taxon>Gammaproteobacteria</taxon>
        <taxon>Chromatiales</taxon>
        <taxon>Sedimenticolaceae</taxon>
        <taxon>Thiolapillus</taxon>
    </lineage>
</organism>
<dbReference type="GO" id="GO:0046872">
    <property type="term" value="F:metal ion binding"/>
    <property type="evidence" value="ECO:0007669"/>
    <property type="project" value="UniProtKB-UniRule"/>
</dbReference>
<gene>
    <name evidence="8" type="ORF">ENJ12_04715</name>
</gene>
<dbReference type="SUPFAM" id="SSF54862">
    <property type="entry name" value="4Fe-4S ferredoxins"/>
    <property type="match status" value="1"/>
</dbReference>
<evidence type="ECO:0000256" key="2">
    <source>
        <dbReference type="ARBA" id="ARBA00022723"/>
    </source>
</evidence>
<dbReference type="AlphaFoldDB" id="A0A831RU81"/>
<evidence type="ECO:0000313" key="8">
    <source>
        <dbReference type="EMBL" id="HEC06127.1"/>
    </source>
</evidence>
<dbReference type="InterPro" id="IPR017896">
    <property type="entry name" value="4Fe4S_Fe-S-bd"/>
</dbReference>
<evidence type="ECO:0000256" key="3">
    <source>
        <dbReference type="ARBA" id="ARBA00022737"/>
    </source>
</evidence>
<evidence type="ECO:0000256" key="5">
    <source>
        <dbReference type="ARBA" id="ARBA00023014"/>
    </source>
</evidence>
<dbReference type="PANTHER" id="PTHR32479">
    <property type="entry name" value="GLYCOLATE OXIDASE IRON-SULFUR SUBUNIT"/>
    <property type="match status" value="1"/>
</dbReference>
<dbReference type="GO" id="GO:0051539">
    <property type="term" value="F:4 iron, 4 sulfur cluster binding"/>
    <property type="evidence" value="ECO:0007669"/>
    <property type="project" value="UniProtKB-UniRule"/>
</dbReference>
<comment type="cofactor">
    <cofactor evidence="6">
        <name>[4Fe-4S] cluster</name>
        <dbReference type="ChEBI" id="CHEBI:49883"/>
    </cofactor>
    <text evidence="6">Binds 2 [4Fe-4S] clusters.</text>
</comment>
<keyword evidence="5 6" id="KW-0411">Iron-sulfur</keyword>
<dbReference type="EMBL" id="DRLF01000171">
    <property type="protein sequence ID" value="HEC06127.1"/>
    <property type="molecule type" value="Genomic_DNA"/>
</dbReference>
<dbReference type="PIRSF" id="PIRSF000139">
    <property type="entry name" value="Glc_ox_4Fe-4S"/>
    <property type="match status" value="1"/>
</dbReference>
<comment type="catalytic activity">
    <reaction evidence="6">
        <text>(R)-lactate + A = pyruvate + AH2</text>
        <dbReference type="Rhea" id="RHEA:15089"/>
        <dbReference type="ChEBI" id="CHEBI:13193"/>
        <dbReference type="ChEBI" id="CHEBI:15361"/>
        <dbReference type="ChEBI" id="CHEBI:16004"/>
        <dbReference type="ChEBI" id="CHEBI:17499"/>
    </reaction>
</comment>
<protein>
    <recommendedName>
        <fullName evidence="6">Glycolate oxidase iron-sulfur subunit</fullName>
        <ecNumber evidence="6">1.1.99.14</ecNumber>
    </recommendedName>
</protein>
<keyword evidence="2 6" id="KW-0479">Metal-binding</keyword>
<evidence type="ECO:0000256" key="6">
    <source>
        <dbReference type="PIRNR" id="PIRNR000139"/>
    </source>
</evidence>
<dbReference type="Proteomes" id="UP000886339">
    <property type="component" value="Unassembled WGS sequence"/>
</dbReference>
<evidence type="ECO:0000256" key="1">
    <source>
        <dbReference type="ARBA" id="ARBA00022485"/>
    </source>
</evidence>
<dbReference type="GO" id="GO:0019154">
    <property type="term" value="F:glycolate dehydrogenase activity"/>
    <property type="evidence" value="ECO:0007669"/>
    <property type="project" value="UniProtKB-EC"/>
</dbReference>
<feature type="domain" description="4Fe-4S ferredoxin-type" evidence="7">
    <location>
        <begin position="1"/>
        <end position="28"/>
    </location>
</feature>
<evidence type="ECO:0000256" key="4">
    <source>
        <dbReference type="ARBA" id="ARBA00023004"/>
    </source>
</evidence>
<comment type="function">
    <text evidence="6">Component of a complex that catalyzes the oxidation of glycolate to glyoxylate.</text>
</comment>
<dbReference type="Pfam" id="PF13183">
    <property type="entry name" value="Fer4_8"/>
    <property type="match status" value="1"/>
</dbReference>
<keyword evidence="3" id="KW-0677">Repeat</keyword>
<dbReference type="Gene3D" id="1.10.1060.10">
    <property type="entry name" value="Alpha-helical ferredoxin"/>
    <property type="match status" value="1"/>
</dbReference>
<dbReference type="InterPro" id="IPR004017">
    <property type="entry name" value="Cys_rich_dom"/>
</dbReference>
<dbReference type="PANTHER" id="PTHR32479:SF17">
    <property type="entry name" value="GLYCOLATE OXIDASE IRON-SULFUR SUBUNIT"/>
    <property type="match status" value="1"/>
</dbReference>
<keyword evidence="6" id="KW-0813">Transport</keyword>
<accession>A0A831RU81</accession>
<keyword evidence="6" id="KW-0249">Electron transport</keyword>
<keyword evidence="4 6" id="KW-0408">Iron</keyword>
<sequence>MIVETARCVKCGLCLAECPTYGLTASEAMSPRGRITLVQALAQGQILPDDHSAEVLNSCLLCRRCEAMCPSEVQFAKIMDQGLSLVRSQQGIKSRLLNVVLPRPGLMRWLLRLGRPVLPVFPRLSILARQARTDAPRPAPVYRPDISKPVGRVGLFVGCTGSLFDSVAVDSAISLLLRAGYEVAVPAKQVCCGALDAHAGNIGRAVRLAAANEAAFAATGGLDAVISIASGCGAQLDAYEVLGARHRDIAAFLAQEKVISRLEFRPLPKSAAVHIPCTLENVLHSGDAVMKLLACIPELKAEAVGKKGACCGAGGTGAVLRPGVAERLREPFVRQIADVSPDFVLSSNLSCRLHLQSAGDGQDPEYLHPVTLLARQLITD</sequence>